<evidence type="ECO:0000259" key="6">
    <source>
        <dbReference type="Pfam" id="PF08281"/>
    </source>
</evidence>
<dbReference type="Pfam" id="PF04542">
    <property type="entry name" value="Sigma70_r2"/>
    <property type="match status" value="1"/>
</dbReference>
<gene>
    <name evidence="7" type="ORF">ENP13_06725</name>
</gene>
<dbReference type="GO" id="GO:0006352">
    <property type="term" value="P:DNA-templated transcription initiation"/>
    <property type="evidence" value="ECO:0007669"/>
    <property type="project" value="InterPro"/>
</dbReference>
<dbReference type="PANTHER" id="PTHR43133">
    <property type="entry name" value="RNA POLYMERASE ECF-TYPE SIGMA FACTO"/>
    <property type="match status" value="1"/>
</dbReference>
<keyword evidence="2" id="KW-0805">Transcription regulation</keyword>
<organism evidence="7">
    <name type="scientific">Thermorudis sp</name>
    <dbReference type="NCBI Taxonomy" id="1969470"/>
    <lineage>
        <taxon>Bacteria</taxon>
        <taxon>Pseudomonadati</taxon>
        <taxon>Thermomicrobiota</taxon>
        <taxon>Thermomicrobia</taxon>
        <taxon>Thermomicrobia incertae sedis</taxon>
        <taxon>Thermorudis</taxon>
    </lineage>
</organism>
<evidence type="ECO:0000256" key="2">
    <source>
        <dbReference type="ARBA" id="ARBA00023015"/>
    </source>
</evidence>
<keyword evidence="3" id="KW-0731">Sigma factor</keyword>
<dbReference type="GO" id="GO:0003677">
    <property type="term" value="F:DNA binding"/>
    <property type="evidence" value="ECO:0007669"/>
    <property type="project" value="InterPro"/>
</dbReference>
<evidence type="ECO:0000256" key="4">
    <source>
        <dbReference type="ARBA" id="ARBA00023163"/>
    </source>
</evidence>
<dbReference type="Pfam" id="PF08281">
    <property type="entry name" value="Sigma70_r4_2"/>
    <property type="match status" value="1"/>
</dbReference>
<dbReference type="InterPro" id="IPR013324">
    <property type="entry name" value="RNA_pol_sigma_r3/r4-like"/>
</dbReference>
<dbReference type="SUPFAM" id="SSF88946">
    <property type="entry name" value="Sigma2 domain of RNA polymerase sigma factors"/>
    <property type="match status" value="1"/>
</dbReference>
<dbReference type="Gene3D" id="1.10.10.10">
    <property type="entry name" value="Winged helix-like DNA-binding domain superfamily/Winged helix DNA-binding domain"/>
    <property type="match status" value="1"/>
</dbReference>
<dbReference type="PANTHER" id="PTHR43133:SF51">
    <property type="entry name" value="RNA POLYMERASE SIGMA FACTOR"/>
    <property type="match status" value="1"/>
</dbReference>
<proteinExistence type="inferred from homology"/>
<comment type="similarity">
    <text evidence="1">Belongs to the sigma-70 factor family. ECF subfamily.</text>
</comment>
<dbReference type="GO" id="GO:0016987">
    <property type="term" value="F:sigma factor activity"/>
    <property type="evidence" value="ECO:0007669"/>
    <property type="project" value="UniProtKB-KW"/>
</dbReference>
<feature type="domain" description="RNA polymerase sigma-70 region 2" evidence="5">
    <location>
        <begin position="31"/>
        <end position="97"/>
    </location>
</feature>
<evidence type="ECO:0000259" key="5">
    <source>
        <dbReference type="Pfam" id="PF04542"/>
    </source>
</evidence>
<dbReference type="AlphaFoldDB" id="A0A7C3AS14"/>
<dbReference type="InterPro" id="IPR013325">
    <property type="entry name" value="RNA_pol_sigma_r2"/>
</dbReference>
<comment type="caution">
    <text evidence="7">The sequence shown here is derived from an EMBL/GenBank/DDBJ whole genome shotgun (WGS) entry which is preliminary data.</text>
</comment>
<evidence type="ECO:0000256" key="1">
    <source>
        <dbReference type="ARBA" id="ARBA00010641"/>
    </source>
</evidence>
<accession>A0A7C3AS14</accession>
<dbReference type="NCBIfam" id="TIGR02937">
    <property type="entry name" value="sigma70-ECF"/>
    <property type="match status" value="1"/>
</dbReference>
<reference evidence="7" key="1">
    <citation type="journal article" date="2020" name="mSystems">
        <title>Genome- and Community-Level Interaction Insights into Carbon Utilization and Element Cycling Functions of Hydrothermarchaeota in Hydrothermal Sediment.</title>
        <authorList>
            <person name="Zhou Z."/>
            <person name="Liu Y."/>
            <person name="Xu W."/>
            <person name="Pan J."/>
            <person name="Luo Z.H."/>
            <person name="Li M."/>
        </authorList>
    </citation>
    <scope>NUCLEOTIDE SEQUENCE [LARGE SCALE GENOMIC DNA]</scope>
    <source>
        <strain evidence="7">SpSt-192</strain>
    </source>
</reference>
<dbReference type="InterPro" id="IPR014284">
    <property type="entry name" value="RNA_pol_sigma-70_dom"/>
</dbReference>
<dbReference type="InterPro" id="IPR007627">
    <property type="entry name" value="RNA_pol_sigma70_r2"/>
</dbReference>
<dbReference type="InterPro" id="IPR013249">
    <property type="entry name" value="RNA_pol_sigma70_r4_t2"/>
</dbReference>
<dbReference type="CDD" id="cd06171">
    <property type="entry name" value="Sigma70_r4"/>
    <property type="match status" value="1"/>
</dbReference>
<evidence type="ECO:0000313" key="7">
    <source>
        <dbReference type="EMBL" id="HEX70922.1"/>
    </source>
</evidence>
<feature type="domain" description="RNA polymerase sigma factor 70 region 4 type 2" evidence="6">
    <location>
        <begin position="131"/>
        <end position="181"/>
    </location>
</feature>
<dbReference type="InterPro" id="IPR036388">
    <property type="entry name" value="WH-like_DNA-bd_sf"/>
</dbReference>
<dbReference type="EMBL" id="DSID01000507">
    <property type="protein sequence ID" value="HEX70922.1"/>
    <property type="molecule type" value="Genomic_DNA"/>
</dbReference>
<dbReference type="Gene3D" id="1.10.1740.10">
    <property type="match status" value="1"/>
</dbReference>
<dbReference type="SUPFAM" id="SSF88659">
    <property type="entry name" value="Sigma3 and sigma4 domains of RNA polymerase sigma factors"/>
    <property type="match status" value="1"/>
</dbReference>
<protein>
    <submittedName>
        <fullName evidence="7">Sigma-70 family RNA polymerase sigma factor</fullName>
    </submittedName>
</protein>
<sequence length="196" mass="22687">MDGSAALSAAEEIGWVNRAKEGDQAAFEAIFLRYERPIYQFIYRMMGNAEDASDLTQECFIRAYRALPQTSDDLNVSAWLHRIAANACLDVLRRRKRIRWLPWEGQGQPDLHLNGHLEDPEREAIRSETQELVQRVLTQMNPRHRLALILREYEGLSCEEIGQIMGLSRSAVKSVLFRAREEFRRIYRAVEETAPP</sequence>
<dbReference type="InterPro" id="IPR039425">
    <property type="entry name" value="RNA_pol_sigma-70-like"/>
</dbReference>
<keyword evidence="4" id="KW-0804">Transcription</keyword>
<evidence type="ECO:0000256" key="3">
    <source>
        <dbReference type="ARBA" id="ARBA00023082"/>
    </source>
</evidence>
<name>A0A7C3AS14_9BACT</name>